<organism evidence="2">
    <name type="scientific">Ligilactobacillus agilis</name>
    <dbReference type="NCBI Taxonomy" id="1601"/>
    <lineage>
        <taxon>Bacteria</taxon>
        <taxon>Bacillati</taxon>
        <taxon>Bacillota</taxon>
        <taxon>Bacilli</taxon>
        <taxon>Lactobacillales</taxon>
        <taxon>Lactobacillaceae</taxon>
        <taxon>Ligilactobacillus</taxon>
    </lineage>
</organism>
<keyword evidence="1" id="KW-0812">Transmembrane</keyword>
<keyword evidence="1" id="KW-1133">Transmembrane helix</keyword>
<feature type="transmembrane region" description="Helical" evidence="1">
    <location>
        <begin position="34"/>
        <end position="52"/>
    </location>
</feature>
<evidence type="ECO:0000313" key="2">
    <source>
        <dbReference type="EMBL" id="GET07789.1"/>
    </source>
</evidence>
<accession>A0A6F9XRA7</accession>
<dbReference type="EMBL" id="BLAN01000040">
    <property type="protein sequence ID" value="GET07789.1"/>
    <property type="molecule type" value="Genomic_DNA"/>
</dbReference>
<proteinExistence type="predicted"/>
<evidence type="ECO:0000256" key="1">
    <source>
        <dbReference type="SAM" id="Phobius"/>
    </source>
</evidence>
<dbReference type="RefSeq" id="WP_284052117.1">
    <property type="nucleotide sequence ID" value="NZ_CATOHV010000021.1"/>
</dbReference>
<name>A0A6F9XRA7_9LACO</name>
<sequence length="84" mass="9081">MSLVIELLVIPVSSVVVNVTADLSTCLVDTVSELLAGVLVAAAIQSLAGILFTEKNFMHRLTIIFLLTNLDFSFLTMLLFTPIV</sequence>
<reference evidence="2" key="1">
    <citation type="submission" date="2019-10" db="EMBL/GenBank/DDBJ databases">
        <title>Lactobacillus agilis SY111 Whole Genome Sequencing Project.</title>
        <authorList>
            <person name="Suzuki S."/>
            <person name="Endo A."/>
            <person name="Maeno S."/>
            <person name="Shiwa Y."/>
            <person name="Matsutani M."/>
            <person name="Kajikawa A."/>
        </authorList>
    </citation>
    <scope>NUCLEOTIDE SEQUENCE</scope>
    <source>
        <strain evidence="2">SY111</strain>
    </source>
</reference>
<comment type="caution">
    <text evidence="2">The sequence shown here is derived from an EMBL/GenBank/DDBJ whole genome shotgun (WGS) entry which is preliminary data.</text>
</comment>
<feature type="transmembrane region" description="Helical" evidence="1">
    <location>
        <begin position="64"/>
        <end position="83"/>
    </location>
</feature>
<dbReference type="Proteomes" id="UP000494178">
    <property type="component" value="Unassembled WGS sequence"/>
</dbReference>
<gene>
    <name evidence="2" type="ORF">SY111_04130</name>
</gene>
<keyword evidence="1" id="KW-0472">Membrane</keyword>
<protein>
    <submittedName>
        <fullName evidence="2">Uncharacterized protein</fullName>
    </submittedName>
</protein>
<dbReference type="AlphaFoldDB" id="A0A6F9XRA7"/>